<name>A0A7Y8Y594_9FLAO</name>
<dbReference type="Proteomes" id="UP000535020">
    <property type="component" value="Unassembled WGS sequence"/>
</dbReference>
<evidence type="ECO:0000313" key="2">
    <source>
        <dbReference type="EMBL" id="NYA72761.1"/>
    </source>
</evidence>
<evidence type="ECO:0000256" key="1">
    <source>
        <dbReference type="SAM" id="Phobius"/>
    </source>
</evidence>
<keyword evidence="3" id="KW-1185">Reference proteome</keyword>
<dbReference type="RefSeq" id="WP_176007572.1">
    <property type="nucleotide sequence ID" value="NZ_JABWMI010000040.1"/>
</dbReference>
<dbReference type="AlphaFoldDB" id="A0A7Y8Y594"/>
<accession>A0A7Y8Y594</accession>
<evidence type="ECO:0008006" key="4">
    <source>
        <dbReference type="Google" id="ProtNLM"/>
    </source>
</evidence>
<keyword evidence="1" id="KW-0812">Transmembrane</keyword>
<comment type="caution">
    <text evidence="2">The sequence shown here is derived from an EMBL/GenBank/DDBJ whole genome shotgun (WGS) entry which is preliminary data.</text>
</comment>
<feature type="transmembrane region" description="Helical" evidence="1">
    <location>
        <begin position="201"/>
        <end position="219"/>
    </location>
</feature>
<feature type="transmembrane region" description="Helical" evidence="1">
    <location>
        <begin position="173"/>
        <end position="189"/>
    </location>
</feature>
<proteinExistence type="predicted"/>
<sequence>MKYDDDLEIINNLLPGLDLIKEKDFDLFENRIFAEKVLKYFSEATDNIRAKLNIELLFAFRLRQNFNARAHKENDKYIIIINHGTVDQLSKIIQDSISIFKRENIVAITGLPTDEDILLELFIYLISSYLFYHEFAHILQLSFDKRIDSYTFQEEYDNTSTYNFTNHVYEMDADLFGIAIGTILILQYIDDNKLPKNYVTLYNLLTLYILIVANIFIAFSKNITSIYYKNFLHPHPIIRVINCVEQIINIVSQNTRIDTPFFESILERYSKILDVMHLKAESVLIYSDVVKQNLGDILNYIDEIENSNEQFKELARHRVNEIYDLLGD</sequence>
<keyword evidence="1" id="KW-1133">Transmembrane helix</keyword>
<protein>
    <recommendedName>
        <fullName evidence="4">Peptidase U49</fullName>
    </recommendedName>
</protein>
<keyword evidence="1" id="KW-0472">Membrane</keyword>
<dbReference type="EMBL" id="JACBJI010000018">
    <property type="protein sequence ID" value="NYA72761.1"/>
    <property type="molecule type" value="Genomic_DNA"/>
</dbReference>
<organism evidence="2 3">
    <name type="scientific">Flavobacterium agri</name>
    <dbReference type="NCBI Taxonomy" id="2743471"/>
    <lineage>
        <taxon>Bacteria</taxon>
        <taxon>Pseudomonadati</taxon>
        <taxon>Bacteroidota</taxon>
        <taxon>Flavobacteriia</taxon>
        <taxon>Flavobacteriales</taxon>
        <taxon>Flavobacteriaceae</taxon>
        <taxon>Flavobacterium</taxon>
    </lineage>
</organism>
<evidence type="ECO:0000313" key="3">
    <source>
        <dbReference type="Proteomes" id="UP000535020"/>
    </source>
</evidence>
<gene>
    <name evidence="2" type="ORF">HZF10_17670</name>
</gene>
<reference evidence="2 3" key="1">
    <citation type="submission" date="2020-07" db="EMBL/GenBank/DDBJ databases">
        <authorList>
            <person name="Sun Q."/>
        </authorList>
    </citation>
    <scope>NUCLEOTIDE SEQUENCE [LARGE SCALE GENOMIC DNA]</scope>
    <source>
        <strain evidence="2 3">MAH-1</strain>
    </source>
</reference>